<reference evidence="2 3" key="1">
    <citation type="journal article" date="2021" name="Sci. Rep.">
        <title>The distribution of antibiotic resistance genes in chicken gut microbiota commensals.</title>
        <authorList>
            <person name="Juricova H."/>
            <person name="Matiasovicova J."/>
            <person name="Kubasova T."/>
            <person name="Cejkova D."/>
            <person name="Rychlik I."/>
        </authorList>
    </citation>
    <scope>NUCLEOTIDE SEQUENCE [LARGE SCALE GENOMIC DNA]</scope>
    <source>
        <strain evidence="2 3">An421</strain>
    </source>
</reference>
<feature type="chain" id="PRO_5041340244" evidence="1">
    <location>
        <begin position="28"/>
        <end position="149"/>
    </location>
</feature>
<dbReference type="EMBL" id="JACJMO010000009">
    <property type="protein sequence ID" value="MBM6857577.1"/>
    <property type="molecule type" value="Genomic_DNA"/>
</dbReference>
<keyword evidence="3" id="KW-1185">Reference proteome</keyword>
<gene>
    <name evidence="2" type="ORF">H6D15_08205</name>
</gene>
<accession>A0AA40ZTU0</accession>
<evidence type="ECO:0000313" key="2">
    <source>
        <dbReference type="EMBL" id="MBM6857577.1"/>
    </source>
</evidence>
<keyword evidence="1" id="KW-0732">Signal</keyword>
<sequence length="149" mass="17499">MKTMNVFKALALAVITLVNLLNTQAMAQNNFITNEEVKNNLVVSRTIYKQDGNYLHNHMRYEFTYDEQNRLISKTASKWDGTVDKWIPYFQMTYRYEANEVIMSYARWSESQETFSKDKKETVYELNENNIPVACHQVTGIPALIAERR</sequence>
<proteinExistence type="predicted"/>
<organism evidence="2 3">
    <name type="scientific">Caecibacteroides pullorum</name>
    <dbReference type="NCBI Taxonomy" id="2725562"/>
    <lineage>
        <taxon>Bacteria</taxon>
        <taxon>Pseudomonadati</taxon>
        <taxon>Bacteroidota</taxon>
        <taxon>Bacteroidia</taxon>
        <taxon>Bacteroidales</taxon>
        <taxon>Bacteroidaceae</taxon>
        <taxon>Caecibacteroides</taxon>
    </lineage>
</organism>
<name>A0AA40ZTU0_9BACT</name>
<protein>
    <submittedName>
        <fullName evidence="2">DUF3836 domain-containing protein</fullName>
    </submittedName>
</protein>
<feature type="signal peptide" evidence="1">
    <location>
        <begin position="1"/>
        <end position="27"/>
    </location>
</feature>
<evidence type="ECO:0000313" key="3">
    <source>
        <dbReference type="Proteomes" id="UP000698924"/>
    </source>
</evidence>
<dbReference type="Gene3D" id="2.40.128.720">
    <property type="match status" value="1"/>
</dbReference>
<dbReference type="AlphaFoldDB" id="A0AA40ZTU0"/>
<dbReference type="RefSeq" id="WP_204971672.1">
    <property type="nucleotide sequence ID" value="NZ_JAAZTS010000010.1"/>
</dbReference>
<dbReference type="Proteomes" id="UP000698924">
    <property type="component" value="Unassembled WGS sequence"/>
</dbReference>
<dbReference type="InterPro" id="IPR024339">
    <property type="entry name" value="DUF3836"/>
</dbReference>
<comment type="caution">
    <text evidence="2">The sequence shown here is derived from an EMBL/GenBank/DDBJ whole genome shotgun (WGS) entry which is preliminary data.</text>
</comment>
<dbReference type="Pfam" id="PF12930">
    <property type="entry name" value="DUF3836"/>
    <property type="match status" value="1"/>
</dbReference>
<evidence type="ECO:0000256" key="1">
    <source>
        <dbReference type="SAM" id="SignalP"/>
    </source>
</evidence>